<dbReference type="AlphaFoldDB" id="A0A919IB22"/>
<evidence type="ECO:0000313" key="2">
    <source>
        <dbReference type="Proteomes" id="UP000619479"/>
    </source>
</evidence>
<proteinExistence type="predicted"/>
<name>A0A919IB22_9ACTN</name>
<dbReference type="EMBL" id="BOMH01000001">
    <property type="protein sequence ID" value="GID62202.1"/>
    <property type="molecule type" value="Genomic_DNA"/>
</dbReference>
<keyword evidence="2" id="KW-1185">Reference proteome</keyword>
<organism evidence="1 2">
    <name type="scientific">Actinoplanes cyaneus</name>
    <dbReference type="NCBI Taxonomy" id="52696"/>
    <lineage>
        <taxon>Bacteria</taxon>
        <taxon>Bacillati</taxon>
        <taxon>Actinomycetota</taxon>
        <taxon>Actinomycetes</taxon>
        <taxon>Micromonosporales</taxon>
        <taxon>Micromonosporaceae</taxon>
        <taxon>Actinoplanes</taxon>
    </lineage>
</organism>
<sequence length="178" mass="19391">MRNPVLRGRTRALLAAVTALVVAGGIAGRSYLQWLSIPYEPLPATGAPGPAVCPPTWPGNQVTRSVRGPLVADDPRLALLCHYQTILGEPWPLAATSTATANAPKAARYLNDLPEEDSTVCPLWQPAVEYAVVFEYADRQPMTVTLGCMMSRGNVTRVETDSQEIADFWNVTYNQLPR</sequence>
<evidence type="ECO:0000313" key="1">
    <source>
        <dbReference type="EMBL" id="GID62202.1"/>
    </source>
</evidence>
<reference evidence="1" key="1">
    <citation type="submission" date="2021-01" db="EMBL/GenBank/DDBJ databases">
        <title>Whole genome shotgun sequence of Actinoplanes cyaneus NBRC 14990.</title>
        <authorList>
            <person name="Komaki H."/>
            <person name="Tamura T."/>
        </authorList>
    </citation>
    <scope>NUCLEOTIDE SEQUENCE</scope>
    <source>
        <strain evidence="1">NBRC 14990</strain>
    </source>
</reference>
<dbReference type="Proteomes" id="UP000619479">
    <property type="component" value="Unassembled WGS sequence"/>
</dbReference>
<protein>
    <submittedName>
        <fullName evidence="1">Uncharacterized protein</fullName>
    </submittedName>
</protein>
<accession>A0A919IB22</accession>
<gene>
    <name evidence="1" type="ORF">Acy02nite_00830</name>
</gene>
<comment type="caution">
    <text evidence="1">The sequence shown here is derived from an EMBL/GenBank/DDBJ whole genome shotgun (WGS) entry which is preliminary data.</text>
</comment>